<dbReference type="Gene3D" id="3.80.10.10">
    <property type="entry name" value="Ribonuclease Inhibitor"/>
    <property type="match status" value="1"/>
</dbReference>
<evidence type="ECO:0008006" key="3">
    <source>
        <dbReference type="Google" id="ProtNLM"/>
    </source>
</evidence>
<protein>
    <recommendedName>
        <fullName evidence="3">F-box domain-containing protein</fullName>
    </recommendedName>
</protein>
<dbReference type="SUPFAM" id="SSF52047">
    <property type="entry name" value="RNI-like"/>
    <property type="match status" value="1"/>
</dbReference>
<gene>
    <name evidence="1" type="ORF">QCA50_014752</name>
</gene>
<evidence type="ECO:0000313" key="1">
    <source>
        <dbReference type="EMBL" id="KAK7682165.1"/>
    </source>
</evidence>
<dbReference type="AlphaFoldDB" id="A0AAW0FZI6"/>
<name>A0AAW0FZI6_9APHY</name>
<organism evidence="1 2">
    <name type="scientific">Cerrena zonata</name>
    <dbReference type="NCBI Taxonomy" id="2478898"/>
    <lineage>
        <taxon>Eukaryota</taxon>
        <taxon>Fungi</taxon>
        <taxon>Dikarya</taxon>
        <taxon>Basidiomycota</taxon>
        <taxon>Agaricomycotina</taxon>
        <taxon>Agaricomycetes</taxon>
        <taxon>Polyporales</taxon>
        <taxon>Cerrenaceae</taxon>
        <taxon>Cerrena</taxon>
    </lineage>
</organism>
<dbReference type="InterPro" id="IPR032675">
    <property type="entry name" value="LRR_dom_sf"/>
</dbReference>
<proteinExistence type="predicted"/>
<sequence length="569" mass="64711">MKMQNPISTHCQSAQTRVLSIPELLLTIFEFTTSQSTPLSFSPLSGIPRFALVCRAWTVPAVRLIWRSPPLKAIVELIPTWKTFICETEFPSRGGFAWTAEEVDGFILHCNWRKKPERFDWKAWARSLLPSHYERFMVYQQYILRLSRFEDPEYQMILDAFIRTPNSPFQPDISQPFPNLSVAVWHGDRMSVALRKPHSLLTLSLLSIHAHQIRSLTFYDYKVLTYVFDRLPLFLSTLTVLEDISLPFSISSSLAVCLEALSKCKYLSKLTSTPPDGEPEAEASDFHPLLYKGSFPALKTLDIWGSLENIARFFNIDHVPSELHTLTIHYWLPFVPQVMTEAFHAIAERCEDIKDFSCESAELHESSLEENGVITYKTLESFKRFRQLEVFNFSSESVLGLSDLDIVNLVDGWKSLRRLTLIGAKSPDHKDNPTPTLNVLIPLAQRCSMLQKLELSVAPRISTESDDQLISQAPSFASLEVLAIHPLLPDTYPGYVPSGRNPSPGSFLANICPVTCDIANCIPPWAYGNGHVDRLQGWWQSAQASFLRVQRKRLIARNRELEARTIPDT</sequence>
<evidence type="ECO:0000313" key="2">
    <source>
        <dbReference type="Proteomes" id="UP001385951"/>
    </source>
</evidence>
<keyword evidence="2" id="KW-1185">Reference proteome</keyword>
<accession>A0AAW0FZI6</accession>
<dbReference type="Proteomes" id="UP001385951">
    <property type="component" value="Unassembled WGS sequence"/>
</dbReference>
<dbReference type="EMBL" id="JASBNA010000037">
    <property type="protein sequence ID" value="KAK7682165.1"/>
    <property type="molecule type" value="Genomic_DNA"/>
</dbReference>
<reference evidence="1 2" key="1">
    <citation type="submission" date="2022-09" db="EMBL/GenBank/DDBJ databases">
        <authorList>
            <person name="Palmer J.M."/>
        </authorList>
    </citation>
    <scope>NUCLEOTIDE SEQUENCE [LARGE SCALE GENOMIC DNA]</scope>
    <source>
        <strain evidence="1 2">DSM 7382</strain>
    </source>
</reference>
<comment type="caution">
    <text evidence="1">The sequence shown here is derived from an EMBL/GenBank/DDBJ whole genome shotgun (WGS) entry which is preliminary data.</text>
</comment>